<dbReference type="InterPro" id="IPR006865">
    <property type="entry name" value="DUF629"/>
</dbReference>
<dbReference type="KEGG" id="aly:9300837"/>
<keyword evidence="8" id="KW-1185">Reference proteome</keyword>
<keyword evidence="2" id="KW-0378">Hydrolase</keyword>
<sequence>MEYSFLKDFSANKLYKDAEELIAKGNHIKALEILEDVLSIHWKANDSWLLHVDQGNVFLELAEKSGVRDMEIAYLLGCVACFSQHVKVSELCAQSLCMLAKNLGSVSHYKKCVKKAKEALAETKANKLSSATPMGFRTLVTQKKKELEGFIEAAEFKIAASKTSPLPIPEPKVRESKESPEPSKDEFKRLRSYWVGLDVKIKRDFLKVSIAKLISFVGGVHKRNAQDALEQVLASAKNDRKWTFWMCRTKCSKKCSSAEECRNHFEQEHDADFKPSSEKDIVKRIGKDWVRKISVGDWEPVDAVAAVEMIKNQLTDVKAFASKAKTGWSKEWPLAVDEERKQLLKEIKLLLVSFCELKILSGSMRDWVMHFPVKYLGKLEVSKQGLIDSHLSETPQSICFLECHELNQILDFLKTIKCKRNDGTDLVCTAVDSVLDRIQVKVKIDVDPQFSFLLLDKKLLTINDVPFNDEGTINVFDPSVHYAKAQVHGDDIISWLTDYSSVDKTFPRPVREHNFGIWMAVLKAAQFTCRTLGTKYAKKVLLLDYDAALTVVENTCMSEDERRRNLPEDQWSRYASLLCHMCEERVPKNSLTTKLFVCAVRDVFEGALLPTFDFPDLEDCLNLIREHKSLSDDKVLQAIDLLRSEVTQKVLLIDTKILLIDNSRISLLNNLSRLSAFDNRTYILHVLKPFLLNEIVNMESKAKSDAAEANLLNELEKEKQQSKEKPQPKEKPPSKKKRDKSKKKTSTSNPSTLDKTVEHLEPESTSPSLRTVEEDSMEPEDALASETGRLEILSRTEIKEEATEDEPDMHRQDSLSEHLEPAAGEVTTRYNSALDMTLKALLNIKIFKEDLMKNRQPFQDHGEEQVPSALQNLFAAFVSEVIRNEGVYSCLLSDLLTSQEEFLSMSSDAAKVVVAVLNFWRCWKIPERESLVTRLFTLADNKRMSCRKCRRITNIPVQSCYGIVMAADSIRELKCAFGNIKFVDILKLIRMGYKMLCDNKTGCCGKKSYVHHIIRRCPPIFTIVLEWEKSETEKQISETTKALDWEIDISRLYEEGVEPNTNYRLVSMVGCGEGEEEHICLAYEKNRWVNLRRECLAGEDVGNWKSVVRFCGERKVRPEILIYEAVRLMT</sequence>
<accession>D7MKP3</accession>
<dbReference type="eggNOG" id="KOG1887">
    <property type="taxonomic scope" value="Eukaryota"/>
</dbReference>
<dbReference type="Pfam" id="PF04781">
    <property type="entry name" value="DUF627"/>
    <property type="match status" value="1"/>
</dbReference>
<evidence type="ECO:0000259" key="6">
    <source>
        <dbReference type="Pfam" id="PF04781"/>
    </source>
</evidence>
<dbReference type="InterPro" id="IPR001394">
    <property type="entry name" value="Peptidase_C19_UCH"/>
</dbReference>
<evidence type="ECO:0000256" key="3">
    <source>
        <dbReference type="SAM" id="MobiDB-lite"/>
    </source>
</evidence>
<dbReference type="InterPro" id="IPR006866">
    <property type="entry name" value="DUF627_N"/>
</dbReference>
<gene>
    <name evidence="7" type="ORF">ARALYDRAFT_332429</name>
</gene>
<dbReference type="Gramene" id="fgenesh1_pm.C_scaffold_8001772">
    <property type="protein sequence ID" value="fgenesh1_pm.C_scaffold_8001772"/>
    <property type="gene ID" value="fgenesh1_pm.C_scaffold_8001772"/>
</dbReference>
<evidence type="ECO:0000313" key="8">
    <source>
        <dbReference type="Proteomes" id="UP000008694"/>
    </source>
</evidence>
<evidence type="ECO:0000313" key="7">
    <source>
        <dbReference type="EMBL" id="EFH41020.1"/>
    </source>
</evidence>
<feature type="domain" description="Peptidase C19 ubiquitin carboxyl-terminal hydrolase" evidence="4">
    <location>
        <begin position="824"/>
        <end position="1123"/>
    </location>
</feature>
<dbReference type="PANTHER" id="PTHR22975">
    <property type="entry name" value="UBIQUITIN SPECIFIC PROTEINASE"/>
    <property type="match status" value="1"/>
</dbReference>
<dbReference type="Proteomes" id="UP000008694">
    <property type="component" value="Unassembled WGS sequence"/>
</dbReference>
<dbReference type="Pfam" id="PF04780">
    <property type="entry name" value="DUF629"/>
    <property type="match status" value="1"/>
</dbReference>
<dbReference type="OrthoDB" id="1100481at2759"/>
<dbReference type="HOGENOM" id="CLU_009278_0_0_1"/>
<feature type="compositionally biased region" description="Acidic residues" evidence="3">
    <location>
        <begin position="774"/>
        <end position="783"/>
    </location>
</feature>
<dbReference type="EMBL" id="GL348720">
    <property type="protein sequence ID" value="EFH41020.1"/>
    <property type="molecule type" value="Genomic_DNA"/>
</dbReference>
<dbReference type="AlphaFoldDB" id="D7MKP3"/>
<feature type="region of interest" description="Disordered" evidence="3">
    <location>
        <begin position="716"/>
        <end position="784"/>
    </location>
</feature>
<feature type="compositionally biased region" description="Basic residues" evidence="3">
    <location>
        <begin position="734"/>
        <end position="745"/>
    </location>
</feature>
<feature type="domain" description="DUF627" evidence="6">
    <location>
        <begin position="17"/>
        <end position="122"/>
    </location>
</feature>
<evidence type="ECO:0000259" key="4">
    <source>
        <dbReference type="Pfam" id="PF00443"/>
    </source>
</evidence>
<organism evidence="8">
    <name type="scientific">Arabidopsis lyrata subsp. lyrata</name>
    <name type="common">Lyre-leaved rock-cress</name>
    <dbReference type="NCBI Taxonomy" id="81972"/>
    <lineage>
        <taxon>Eukaryota</taxon>
        <taxon>Viridiplantae</taxon>
        <taxon>Streptophyta</taxon>
        <taxon>Embryophyta</taxon>
        <taxon>Tracheophyta</taxon>
        <taxon>Spermatophyta</taxon>
        <taxon>Magnoliopsida</taxon>
        <taxon>eudicotyledons</taxon>
        <taxon>Gunneridae</taxon>
        <taxon>Pentapetalae</taxon>
        <taxon>rosids</taxon>
        <taxon>malvids</taxon>
        <taxon>Brassicales</taxon>
        <taxon>Brassicaceae</taxon>
        <taxon>Camelineae</taxon>
        <taxon>Arabidopsis</taxon>
    </lineage>
</organism>
<evidence type="ECO:0000256" key="1">
    <source>
        <dbReference type="ARBA" id="ARBA00022786"/>
    </source>
</evidence>
<proteinExistence type="predicted"/>
<dbReference type="PANTHER" id="PTHR22975:SF23">
    <property type="entry name" value="F6D8.33-RELATED"/>
    <property type="match status" value="1"/>
</dbReference>
<feature type="domain" description="DUF629" evidence="5">
    <location>
        <begin position="189"/>
        <end position="650"/>
    </location>
</feature>
<evidence type="ECO:0000259" key="5">
    <source>
        <dbReference type="Pfam" id="PF04780"/>
    </source>
</evidence>
<dbReference type="GO" id="GO:0016579">
    <property type="term" value="P:protein deubiquitination"/>
    <property type="evidence" value="ECO:0007669"/>
    <property type="project" value="InterPro"/>
</dbReference>
<feature type="compositionally biased region" description="Basic and acidic residues" evidence="3">
    <location>
        <begin position="716"/>
        <end position="733"/>
    </location>
</feature>
<keyword evidence="1" id="KW-0833">Ubl conjugation pathway</keyword>
<evidence type="ECO:0000256" key="2">
    <source>
        <dbReference type="ARBA" id="ARBA00022801"/>
    </source>
</evidence>
<dbReference type="GO" id="GO:0004843">
    <property type="term" value="F:cysteine-type deubiquitinase activity"/>
    <property type="evidence" value="ECO:0007669"/>
    <property type="project" value="InterPro"/>
</dbReference>
<dbReference type="InterPro" id="IPR052398">
    <property type="entry name" value="Ubiquitin_hydrolase_53/54"/>
</dbReference>
<reference evidence="8" key="1">
    <citation type="journal article" date="2011" name="Nat. Genet.">
        <title>The Arabidopsis lyrata genome sequence and the basis of rapid genome size change.</title>
        <authorList>
            <person name="Hu T.T."/>
            <person name="Pattyn P."/>
            <person name="Bakker E.G."/>
            <person name="Cao J."/>
            <person name="Cheng J.-F."/>
            <person name="Clark R.M."/>
            <person name="Fahlgren N."/>
            <person name="Fawcett J.A."/>
            <person name="Grimwood J."/>
            <person name="Gundlach H."/>
            <person name="Haberer G."/>
            <person name="Hollister J.D."/>
            <person name="Ossowski S."/>
            <person name="Ottilar R.P."/>
            <person name="Salamov A.A."/>
            <person name="Schneeberger K."/>
            <person name="Spannagl M."/>
            <person name="Wang X."/>
            <person name="Yang L."/>
            <person name="Nasrallah M.E."/>
            <person name="Bergelson J."/>
            <person name="Carrington J.C."/>
            <person name="Gaut B.S."/>
            <person name="Schmutz J."/>
            <person name="Mayer K.F.X."/>
            <person name="Van de Peer Y."/>
            <person name="Grigoriev I.V."/>
            <person name="Nordborg M."/>
            <person name="Weigel D."/>
            <person name="Guo Y.-L."/>
        </authorList>
    </citation>
    <scope>NUCLEOTIDE SEQUENCE [LARGE SCALE GENOMIC DNA]</scope>
    <source>
        <strain evidence="8">cv. MN47</strain>
    </source>
</reference>
<dbReference type="Pfam" id="PF00443">
    <property type="entry name" value="UCH"/>
    <property type="match status" value="1"/>
</dbReference>
<protein>
    <submittedName>
        <fullName evidence="7">Uncharacterized protein</fullName>
    </submittedName>
</protein>
<name>D7MKP3_ARALL</name>